<comment type="caution">
    <text evidence="1">The sequence shown here is derived from an EMBL/GenBank/DDBJ whole genome shotgun (WGS) entry which is preliminary data.</text>
</comment>
<organism evidence="1 2">
    <name type="scientific">Polyangium fumosum</name>
    <dbReference type="NCBI Taxonomy" id="889272"/>
    <lineage>
        <taxon>Bacteria</taxon>
        <taxon>Pseudomonadati</taxon>
        <taxon>Myxococcota</taxon>
        <taxon>Polyangia</taxon>
        <taxon>Polyangiales</taxon>
        <taxon>Polyangiaceae</taxon>
        <taxon>Polyangium</taxon>
    </lineage>
</organism>
<dbReference type="Proteomes" id="UP000309215">
    <property type="component" value="Unassembled WGS sequence"/>
</dbReference>
<dbReference type="AlphaFoldDB" id="A0A4U1J7R3"/>
<evidence type="ECO:0000313" key="1">
    <source>
        <dbReference type="EMBL" id="TKD03411.1"/>
    </source>
</evidence>
<sequence length="226" mass="25393">MPRRPSLEDLGRVLRLAKPNTKSLSWYLEEEGDQLAPVLGVEPEKLRSFIGKLDQHIAPELQALLHPRVEALRAEHVEKMSRRASSAAGRLASTTVWQGDRIYLDPLLLLGPLLADAGNKFIAFHVVRAFEVRMPRPFLVQVAGVLTRQYDDLVAWLDNDGLHFRWKNGRGGLNFVSQTVAPKDIAFGLHVYLMPPVVQQVTRPPPRPRRPAFPLGDEVVSMALFT</sequence>
<reference evidence="1 2" key="1">
    <citation type="submission" date="2019-04" db="EMBL/GenBank/DDBJ databases">
        <authorList>
            <person name="Li Y."/>
            <person name="Wang J."/>
        </authorList>
    </citation>
    <scope>NUCLEOTIDE SEQUENCE [LARGE SCALE GENOMIC DNA]</scope>
    <source>
        <strain evidence="1 2">DSM 14668</strain>
    </source>
</reference>
<keyword evidence="2" id="KW-1185">Reference proteome</keyword>
<dbReference type="OrthoDB" id="5504904at2"/>
<protein>
    <submittedName>
        <fullName evidence="1">Uncharacterized protein</fullName>
    </submittedName>
</protein>
<accession>A0A4U1J7R3</accession>
<proteinExistence type="predicted"/>
<name>A0A4U1J7R3_9BACT</name>
<dbReference type="EMBL" id="SSMQ01000029">
    <property type="protein sequence ID" value="TKD03411.1"/>
    <property type="molecule type" value="Genomic_DNA"/>
</dbReference>
<dbReference type="RefSeq" id="WP_136931764.1">
    <property type="nucleotide sequence ID" value="NZ_SSMQ01000029.1"/>
</dbReference>
<gene>
    <name evidence="1" type="ORF">E8A74_25955</name>
</gene>
<evidence type="ECO:0000313" key="2">
    <source>
        <dbReference type="Proteomes" id="UP000309215"/>
    </source>
</evidence>